<comment type="caution">
    <text evidence="2">The sequence shown here is derived from an EMBL/GenBank/DDBJ whole genome shotgun (WGS) entry which is preliminary data.</text>
</comment>
<name>A0ABQ6Z8X8_9GAMM</name>
<feature type="binding site" evidence="1">
    <location>
        <begin position="142"/>
        <end position="143"/>
    </location>
    <ligand>
        <name>S-adenosyl-L-methionine</name>
        <dbReference type="ChEBI" id="CHEBI:59789"/>
    </ligand>
</feature>
<comment type="function">
    <text evidence="1">Specifically methylates the adenine in position 2030 of 23S rRNA.</text>
</comment>
<dbReference type="HAMAP" id="MF_00934">
    <property type="entry name" value="23SrRNA_methyltr_J"/>
    <property type="match status" value="1"/>
</dbReference>
<sequence length="285" mass="31487">MNYRHAFHAGNHADVLKHIVLLAMLDALMRKDAPFFVLDTHAGRGRYLLRGGQATRTAEAATGILQLAGAKKPPAAIARYLRAVAADNPVDALIAYPGSPLLVAQAMRPQDRLAACELQPDEAAALKELFAHDPRVAAHARDGYDAIRALLPPRVDGVRYARGLVLVDPPYEAQDEEYPRVAKAVREALERWPQATCAIWYPIKQRRSLQPFFRKLEAIPARSLLLAELLVRPDDSPLRLNGSGMAILNPPWKLDEAIAPALPFLQQKLGETGASTRLEWLKREA</sequence>
<dbReference type="InterPro" id="IPR029063">
    <property type="entry name" value="SAM-dependent_MTases_sf"/>
</dbReference>
<dbReference type="Gene3D" id="3.40.50.150">
    <property type="entry name" value="Vaccinia Virus protein VP39"/>
    <property type="match status" value="1"/>
</dbReference>
<keyword evidence="1" id="KW-0489">Methyltransferase</keyword>
<dbReference type="RefSeq" id="WP_162409224.1">
    <property type="nucleotide sequence ID" value="NZ_CP093331.1"/>
</dbReference>
<keyword evidence="1" id="KW-0694">RNA-binding</keyword>
<comment type="catalytic activity">
    <reaction evidence="1">
        <text>adenosine(2030) in 23S rRNA + S-adenosyl-L-methionine = N(6)-methyladenosine(2030) in 23S rRNA + S-adenosyl-L-homocysteine + H(+)</text>
        <dbReference type="Rhea" id="RHEA:43736"/>
        <dbReference type="Rhea" id="RHEA-COMP:10668"/>
        <dbReference type="Rhea" id="RHEA-COMP:10669"/>
        <dbReference type="ChEBI" id="CHEBI:15378"/>
        <dbReference type="ChEBI" id="CHEBI:57856"/>
        <dbReference type="ChEBI" id="CHEBI:59789"/>
        <dbReference type="ChEBI" id="CHEBI:74411"/>
        <dbReference type="ChEBI" id="CHEBI:74449"/>
        <dbReference type="EC" id="2.1.1.266"/>
    </reaction>
</comment>
<evidence type="ECO:0000313" key="3">
    <source>
        <dbReference type="Proteomes" id="UP000788419"/>
    </source>
</evidence>
<evidence type="ECO:0000256" key="1">
    <source>
        <dbReference type="HAMAP-Rule" id="MF_00934"/>
    </source>
</evidence>
<dbReference type="EMBL" id="PDWN01000004">
    <property type="protein sequence ID" value="KAF1695942.1"/>
    <property type="molecule type" value="Genomic_DNA"/>
</dbReference>
<dbReference type="Pfam" id="PF04378">
    <property type="entry name" value="RsmJ"/>
    <property type="match status" value="1"/>
</dbReference>
<reference evidence="2 3" key="1">
    <citation type="submission" date="2017-10" db="EMBL/GenBank/DDBJ databases">
        <title>Whole genome sequencing of members of genus Pseudoxanthomonas.</title>
        <authorList>
            <person name="Kumar S."/>
            <person name="Bansal K."/>
            <person name="Kaur A."/>
            <person name="Patil P."/>
            <person name="Sharma S."/>
            <person name="Patil P.B."/>
        </authorList>
    </citation>
    <scope>NUCLEOTIDE SEQUENCE [LARGE SCALE GENOMIC DNA]</scope>
    <source>
        <strain evidence="2 3">DSM 17801</strain>
    </source>
</reference>
<proteinExistence type="inferred from homology"/>
<dbReference type="SUPFAM" id="SSF53335">
    <property type="entry name" value="S-adenosyl-L-methionine-dependent methyltransferases"/>
    <property type="match status" value="1"/>
</dbReference>
<dbReference type="PANTHER" id="PTHR37426">
    <property type="entry name" value="RIBOSOMAL RNA LARGE SUBUNIT METHYLTRANSFERASE J"/>
    <property type="match status" value="1"/>
</dbReference>
<keyword evidence="1" id="KW-0698">rRNA processing</keyword>
<feature type="site" description="Interaction with substrate rRNA" evidence="1">
    <location>
        <position position="3"/>
    </location>
</feature>
<keyword evidence="1" id="KW-0808">Transferase</keyword>
<dbReference type="Proteomes" id="UP000788419">
    <property type="component" value="Unassembled WGS sequence"/>
</dbReference>
<keyword evidence="1" id="KW-0949">S-adenosyl-L-methionine</keyword>
<comment type="subunit">
    <text evidence="1">Monomer.</text>
</comment>
<feature type="active site" description="Proton acceptor" evidence="1">
    <location>
        <position position="168"/>
    </location>
</feature>
<protein>
    <recommendedName>
        <fullName evidence="1">Ribosomal RNA large subunit methyltransferase J</fullName>
        <ecNumber evidence="1">2.1.1.266</ecNumber>
    </recommendedName>
    <alternativeName>
        <fullName evidence="1">23S rRNA (adenine(2030)-N6)-methyltransferase</fullName>
    </alternativeName>
    <alternativeName>
        <fullName evidence="1">23S rRNA m6A2030 methyltransferase</fullName>
    </alternativeName>
</protein>
<keyword evidence="3" id="KW-1185">Reference proteome</keyword>
<accession>A0ABQ6Z8X8</accession>
<feature type="binding site" evidence="1">
    <location>
        <position position="41"/>
    </location>
    <ligand>
        <name>S-adenosyl-L-methionine</name>
        <dbReference type="ChEBI" id="CHEBI:59789"/>
    </ligand>
</feature>
<dbReference type="PANTHER" id="PTHR37426:SF1">
    <property type="entry name" value="RIBOSOMAL RNA LARGE SUBUNIT METHYLTRANSFERASE J"/>
    <property type="match status" value="1"/>
</dbReference>
<feature type="binding site" evidence="1">
    <location>
        <position position="18"/>
    </location>
    <ligand>
        <name>S-adenosyl-L-methionine</name>
        <dbReference type="ChEBI" id="CHEBI:59789"/>
    </ligand>
</feature>
<feature type="binding site" evidence="1">
    <location>
        <position position="168"/>
    </location>
    <ligand>
        <name>S-adenosyl-L-methionine</name>
        <dbReference type="ChEBI" id="CHEBI:59789"/>
    </ligand>
</feature>
<feature type="binding site" evidence="1">
    <location>
        <position position="99"/>
    </location>
    <ligand>
        <name>S-adenosyl-L-methionine</name>
        <dbReference type="ChEBI" id="CHEBI:59789"/>
    </ligand>
</feature>
<evidence type="ECO:0000313" key="2">
    <source>
        <dbReference type="EMBL" id="KAF1695942.1"/>
    </source>
</evidence>
<gene>
    <name evidence="1" type="primary">rlmJ</name>
    <name evidence="2" type="ORF">CSC65_05440</name>
</gene>
<feature type="binding site" evidence="1">
    <location>
        <position position="117"/>
    </location>
    <ligand>
        <name>S-adenosyl-L-methionine</name>
        <dbReference type="ChEBI" id="CHEBI:59789"/>
    </ligand>
</feature>
<dbReference type="EC" id="2.1.1.266" evidence="1"/>
<organism evidence="2 3">
    <name type="scientific">Pseudoxanthomonas daejeonensis</name>
    <dbReference type="NCBI Taxonomy" id="266062"/>
    <lineage>
        <taxon>Bacteria</taxon>
        <taxon>Pseudomonadati</taxon>
        <taxon>Pseudomonadota</taxon>
        <taxon>Gammaproteobacteria</taxon>
        <taxon>Lysobacterales</taxon>
        <taxon>Lysobacteraceae</taxon>
        <taxon>Pseudoxanthomonas</taxon>
    </lineage>
</organism>
<dbReference type="InterPro" id="IPR007473">
    <property type="entry name" value="RlmJ"/>
</dbReference>
<comment type="similarity">
    <text evidence="1">Belongs to the RlmJ family.</text>
</comment>